<dbReference type="InterPro" id="IPR005839">
    <property type="entry name" value="Methylthiotransferase"/>
</dbReference>
<dbReference type="GO" id="GO:0035597">
    <property type="term" value="F:tRNA-2-methylthio-N(6)-dimethylallyladenosine(37) synthase activity"/>
    <property type="evidence" value="ECO:0007669"/>
    <property type="project" value="UniProtKB-EC"/>
</dbReference>
<evidence type="ECO:0000256" key="11">
    <source>
        <dbReference type="ARBA" id="ARBA00080698"/>
    </source>
</evidence>
<evidence type="ECO:0000256" key="6">
    <source>
        <dbReference type="ARBA" id="ARBA00022723"/>
    </source>
</evidence>
<dbReference type="InterPro" id="IPR013848">
    <property type="entry name" value="Methylthiotransferase_N"/>
</dbReference>
<dbReference type="CDD" id="cd01335">
    <property type="entry name" value="Radical_SAM"/>
    <property type="match status" value="1"/>
</dbReference>
<feature type="binding site" evidence="13">
    <location>
        <position position="155"/>
    </location>
    <ligand>
        <name>[4Fe-4S] cluster</name>
        <dbReference type="ChEBI" id="CHEBI:49883"/>
        <label>2</label>
        <note>4Fe-4S-S-AdoMet</note>
    </ligand>
</feature>
<dbReference type="SFLD" id="SFLDS00029">
    <property type="entry name" value="Radical_SAM"/>
    <property type="match status" value="1"/>
</dbReference>
<name>A0A7V5UFQ8_CALAY</name>
<comment type="caution">
    <text evidence="17">The sequence shown here is derived from an EMBL/GenBank/DDBJ whole genome shotgun (WGS) entry which is preliminary data.</text>
</comment>
<evidence type="ECO:0000256" key="2">
    <source>
        <dbReference type="ARBA" id="ARBA00022485"/>
    </source>
</evidence>
<evidence type="ECO:0000259" key="14">
    <source>
        <dbReference type="PROSITE" id="PS50926"/>
    </source>
</evidence>
<dbReference type="Proteomes" id="UP000886124">
    <property type="component" value="Unassembled WGS sequence"/>
</dbReference>
<dbReference type="SUPFAM" id="SSF102114">
    <property type="entry name" value="Radical SAM enzymes"/>
    <property type="match status" value="1"/>
</dbReference>
<proteinExistence type="inferred from homology"/>
<dbReference type="FunFam" id="3.80.30.20:FF:000001">
    <property type="entry name" value="tRNA-2-methylthio-N(6)-dimethylallyladenosine synthase 2"/>
    <property type="match status" value="1"/>
</dbReference>
<dbReference type="InterPro" id="IPR002792">
    <property type="entry name" value="TRAM_dom"/>
</dbReference>
<dbReference type="InterPro" id="IPR006463">
    <property type="entry name" value="MiaB_methiolase"/>
</dbReference>
<evidence type="ECO:0000256" key="12">
    <source>
        <dbReference type="ARBA" id="ARBA00081141"/>
    </source>
</evidence>
<dbReference type="PROSITE" id="PS01278">
    <property type="entry name" value="MTTASE_RADICAL"/>
    <property type="match status" value="1"/>
</dbReference>
<dbReference type="Pfam" id="PF01938">
    <property type="entry name" value="TRAM"/>
    <property type="match status" value="1"/>
</dbReference>
<gene>
    <name evidence="13 17" type="primary">miaB</name>
    <name evidence="17" type="ORF">ENJ89_09920</name>
</gene>
<evidence type="ECO:0000256" key="3">
    <source>
        <dbReference type="ARBA" id="ARBA00022490"/>
    </source>
</evidence>
<dbReference type="GO" id="GO:0046872">
    <property type="term" value="F:metal ion binding"/>
    <property type="evidence" value="ECO:0007669"/>
    <property type="project" value="UniProtKB-KW"/>
</dbReference>
<dbReference type="NCBIfam" id="TIGR01574">
    <property type="entry name" value="miaB-methiolase"/>
    <property type="match status" value="1"/>
</dbReference>
<sequence>MKKVYIETYGCQMNEYDTEIVKAILKKENYAFAERPEEAQVLFLNTCSVRENAHQKVQQRINQLKQLKKKNKEVVLGVLGCMAQNLREEILEENIAVDLIAGPDSYKKLPQMLDNISRVGDKEYELTLSEYETYSDIFPEHEGGVNAWIAVSRGCDNFCTFCVVPYTRGRERSRDPHNIVEEVRRLAKMGYKQVTLLGQNVNSYRYEKYDFADLIEMVSAVDGIQRIRFTSPHPKDFPEKLLKVVAENPKACKHIHLPLQAGNDRVLELMNRTYTQQEFLDLVNQMRQTIPGLTLTTDVIVGFPTETEQEFQDTLKVMRTVEFDAAFMFKYSERQHTIASRKYPDDVPEEEKQDRLTRLIALQKQIALKRNQAHVGQTFDVLVETTGKKPNQLLGRNDGNKIVVFPDNGAQIGDMVRVKIEEVTSNTLIGKAVG</sequence>
<evidence type="ECO:0000256" key="9">
    <source>
        <dbReference type="ARBA" id="ARBA00033765"/>
    </source>
</evidence>
<protein>
    <recommendedName>
        <fullName evidence="10 13">tRNA-2-methylthio-N(6)-dimethylallyladenosine synthase</fullName>
        <ecNumber evidence="9 13">2.8.4.3</ecNumber>
    </recommendedName>
    <alternativeName>
        <fullName evidence="12 13">(Dimethylallyl)adenosine tRNA methylthiotransferase MiaB</fullName>
    </alternativeName>
    <alternativeName>
        <fullName evidence="11 13">tRNA-i(6)A37 methylthiotransferase</fullName>
    </alternativeName>
</protein>
<dbReference type="PANTHER" id="PTHR43020">
    <property type="entry name" value="CDK5 REGULATORY SUBUNIT-ASSOCIATED PROTEIN 1"/>
    <property type="match status" value="1"/>
</dbReference>
<keyword evidence="6 13" id="KW-0479">Metal-binding</keyword>
<evidence type="ECO:0000259" key="15">
    <source>
        <dbReference type="PROSITE" id="PS51449"/>
    </source>
</evidence>
<keyword evidence="5 13" id="KW-0949">S-adenosyl-L-methionine</keyword>
<feature type="binding site" evidence="13">
    <location>
        <position position="11"/>
    </location>
    <ligand>
        <name>[4Fe-4S] cluster</name>
        <dbReference type="ChEBI" id="CHEBI:49883"/>
        <label>1</label>
    </ligand>
</feature>
<dbReference type="PROSITE" id="PS50926">
    <property type="entry name" value="TRAM"/>
    <property type="match status" value="1"/>
</dbReference>
<dbReference type="PANTHER" id="PTHR43020:SF2">
    <property type="entry name" value="MITOCHONDRIAL TRNA METHYLTHIOTRANSFERASE CDK5RAP1"/>
    <property type="match status" value="1"/>
</dbReference>
<comment type="function">
    <text evidence="1 13">Catalyzes the methylthiolation of N6-(dimethylallyl)adenosine (i(6)A), leading to the formation of 2-methylthio-N6-(dimethylallyl)adenosine (ms(2)i(6)A) at position 37 in tRNAs that read codons beginning with uridine.</text>
</comment>
<evidence type="ECO:0000256" key="5">
    <source>
        <dbReference type="ARBA" id="ARBA00022691"/>
    </source>
</evidence>
<dbReference type="GO" id="GO:0051539">
    <property type="term" value="F:4 iron, 4 sulfur cluster binding"/>
    <property type="evidence" value="ECO:0007669"/>
    <property type="project" value="UniProtKB-UniRule"/>
</dbReference>
<feature type="domain" description="TRAM" evidence="14">
    <location>
        <begin position="372"/>
        <end position="434"/>
    </location>
</feature>
<feature type="binding site" evidence="13">
    <location>
        <position position="162"/>
    </location>
    <ligand>
        <name>[4Fe-4S] cluster</name>
        <dbReference type="ChEBI" id="CHEBI:49883"/>
        <label>2</label>
        <note>4Fe-4S-S-AdoMet</note>
    </ligand>
</feature>
<dbReference type="Pfam" id="PF04055">
    <property type="entry name" value="Radical_SAM"/>
    <property type="match status" value="1"/>
</dbReference>
<accession>A0A7V5UFQ8</accession>
<dbReference type="SFLD" id="SFLDF00413">
    <property type="entry name" value="CDK5RAP1"/>
    <property type="match status" value="1"/>
</dbReference>
<evidence type="ECO:0000256" key="7">
    <source>
        <dbReference type="ARBA" id="ARBA00023004"/>
    </source>
</evidence>
<feature type="binding site" evidence="13">
    <location>
        <position position="47"/>
    </location>
    <ligand>
        <name>[4Fe-4S] cluster</name>
        <dbReference type="ChEBI" id="CHEBI:49883"/>
        <label>1</label>
    </ligand>
</feature>
<evidence type="ECO:0000256" key="4">
    <source>
        <dbReference type="ARBA" id="ARBA00022679"/>
    </source>
</evidence>
<dbReference type="Pfam" id="PF00919">
    <property type="entry name" value="UPF0004"/>
    <property type="match status" value="1"/>
</dbReference>
<dbReference type="HAMAP" id="MF_01864">
    <property type="entry name" value="tRNA_metthiotr_MiaB"/>
    <property type="match status" value="1"/>
</dbReference>
<comment type="subunit">
    <text evidence="13">Monomer.</text>
</comment>
<dbReference type="SFLD" id="SFLDF00273">
    <property type="entry name" value="(dimethylallyl)adenosine_tRNA"/>
    <property type="match status" value="1"/>
</dbReference>
<dbReference type="InterPro" id="IPR007197">
    <property type="entry name" value="rSAM"/>
</dbReference>
<keyword evidence="13" id="KW-0819">tRNA processing</keyword>
<dbReference type="NCBIfam" id="TIGR00089">
    <property type="entry name" value="MiaB/RimO family radical SAM methylthiotransferase"/>
    <property type="match status" value="1"/>
</dbReference>
<evidence type="ECO:0000259" key="16">
    <source>
        <dbReference type="PROSITE" id="PS51918"/>
    </source>
</evidence>
<keyword evidence="3 13" id="KW-0963">Cytoplasm</keyword>
<dbReference type="GO" id="GO:0005829">
    <property type="term" value="C:cytosol"/>
    <property type="evidence" value="ECO:0007669"/>
    <property type="project" value="TreeGrafter"/>
</dbReference>
<keyword evidence="2 13" id="KW-0004">4Fe-4S</keyword>
<dbReference type="FunFam" id="3.40.50.12160:FF:000003">
    <property type="entry name" value="CDK5 regulatory subunit-associated protein 1"/>
    <property type="match status" value="1"/>
</dbReference>
<dbReference type="SMART" id="SM00729">
    <property type="entry name" value="Elp3"/>
    <property type="match status" value="1"/>
</dbReference>
<comment type="subcellular location">
    <subcellularLocation>
        <location evidence="13">Cytoplasm</location>
    </subcellularLocation>
</comment>
<dbReference type="InterPro" id="IPR006638">
    <property type="entry name" value="Elp3/MiaA/NifB-like_rSAM"/>
</dbReference>
<feature type="domain" description="MTTase N-terminal" evidence="15">
    <location>
        <begin position="2"/>
        <end position="118"/>
    </location>
</feature>
<keyword evidence="8 13" id="KW-0411">Iron-sulfur</keyword>
<dbReference type="EC" id="2.8.4.3" evidence="9 13"/>
<comment type="cofactor">
    <cofactor evidence="13">
        <name>[4Fe-4S] cluster</name>
        <dbReference type="ChEBI" id="CHEBI:49883"/>
    </cofactor>
    <text evidence="13">Binds 2 [4Fe-4S] clusters. One cluster is coordinated with 3 cysteines and an exchangeable S-adenosyl-L-methionine.</text>
</comment>
<dbReference type="InterPro" id="IPR020612">
    <property type="entry name" value="Methylthiotransferase_CS"/>
</dbReference>
<dbReference type="InterPro" id="IPR023404">
    <property type="entry name" value="rSAM_horseshoe"/>
</dbReference>
<comment type="catalytic activity">
    <reaction evidence="13">
        <text>N(6)-dimethylallyladenosine(37) in tRNA + (sulfur carrier)-SH + AH2 + 2 S-adenosyl-L-methionine = 2-methylsulfanyl-N(6)-dimethylallyladenosine(37) in tRNA + (sulfur carrier)-H + 5'-deoxyadenosine + L-methionine + A + S-adenosyl-L-homocysteine + 2 H(+)</text>
        <dbReference type="Rhea" id="RHEA:37067"/>
        <dbReference type="Rhea" id="RHEA-COMP:10375"/>
        <dbReference type="Rhea" id="RHEA-COMP:10376"/>
        <dbReference type="Rhea" id="RHEA-COMP:14737"/>
        <dbReference type="Rhea" id="RHEA-COMP:14739"/>
        <dbReference type="ChEBI" id="CHEBI:13193"/>
        <dbReference type="ChEBI" id="CHEBI:15378"/>
        <dbReference type="ChEBI" id="CHEBI:17319"/>
        <dbReference type="ChEBI" id="CHEBI:17499"/>
        <dbReference type="ChEBI" id="CHEBI:29917"/>
        <dbReference type="ChEBI" id="CHEBI:57844"/>
        <dbReference type="ChEBI" id="CHEBI:57856"/>
        <dbReference type="ChEBI" id="CHEBI:59789"/>
        <dbReference type="ChEBI" id="CHEBI:64428"/>
        <dbReference type="ChEBI" id="CHEBI:74415"/>
        <dbReference type="ChEBI" id="CHEBI:74417"/>
        <dbReference type="EC" id="2.8.4.3"/>
    </reaction>
</comment>
<dbReference type="EMBL" id="DROD01000629">
    <property type="protein sequence ID" value="HHJ53499.1"/>
    <property type="molecule type" value="Genomic_DNA"/>
</dbReference>
<dbReference type="PROSITE" id="PS51918">
    <property type="entry name" value="RADICAL_SAM"/>
    <property type="match status" value="1"/>
</dbReference>
<keyword evidence="4 13" id="KW-0808">Transferase</keyword>
<dbReference type="PROSITE" id="PS51449">
    <property type="entry name" value="MTTASE_N"/>
    <property type="match status" value="1"/>
</dbReference>
<dbReference type="SFLD" id="SFLDG01082">
    <property type="entry name" value="B12-binding_domain_containing"/>
    <property type="match status" value="1"/>
</dbReference>
<evidence type="ECO:0000256" key="1">
    <source>
        <dbReference type="ARBA" id="ARBA00003234"/>
    </source>
</evidence>
<evidence type="ECO:0000256" key="10">
    <source>
        <dbReference type="ARBA" id="ARBA00068570"/>
    </source>
</evidence>
<dbReference type="InterPro" id="IPR038135">
    <property type="entry name" value="Methylthiotransferase_N_sf"/>
</dbReference>
<dbReference type="InterPro" id="IPR058240">
    <property type="entry name" value="rSAM_sf"/>
</dbReference>
<dbReference type="Gene3D" id="3.40.50.12160">
    <property type="entry name" value="Methylthiotransferase, N-terminal domain"/>
    <property type="match status" value="1"/>
</dbReference>
<dbReference type="Gene3D" id="3.80.30.20">
    <property type="entry name" value="tm_1862 like domain"/>
    <property type="match status" value="1"/>
</dbReference>
<reference evidence="17" key="1">
    <citation type="journal article" date="2020" name="mSystems">
        <title>Genome- and Community-Level Interaction Insights into Carbon Utilization and Element Cycling Functions of Hydrothermarchaeota in Hydrothermal Sediment.</title>
        <authorList>
            <person name="Zhou Z."/>
            <person name="Liu Y."/>
            <person name="Xu W."/>
            <person name="Pan J."/>
            <person name="Luo Z.H."/>
            <person name="Li M."/>
        </authorList>
    </citation>
    <scope>NUCLEOTIDE SEQUENCE [LARGE SCALE GENOMIC DNA]</scope>
    <source>
        <strain evidence="17">HyVt-527</strain>
    </source>
</reference>
<evidence type="ECO:0000313" key="17">
    <source>
        <dbReference type="EMBL" id="HHJ53499.1"/>
    </source>
</evidence>
<comment type="similarity">
    <text evidence="13">Belongs to the methylthiotransferase family. MiaB subfamily.</text>
</comment>
<feature type="domain" description="Radical SAM core" evidence="16">
    <location>
        <begin position="141"/>
        <end position="369"/>
    </location>
</feature>
<dbReference type="SFLD" id="SFLDG01061">
    <property type="entry name" value="methylthiotransferase"/>
    <property type="match status" value="1"/>
</dbReference>
<feature type="binding site" evidence="13">
    <location>
        <position position="81"/>
    </location>
    <ligand>
        <name>[4Fe-4S] cluster</name>
        <dbReference type="ChEBI" id="CHEBI:49883"/>
        <label>1</label>
    </ligand>
</feature>
<feature type="binding site" evidence="13">
    <location>
        <position position="159"/>
    </location>
    <ligand>
        <name>[4Fe-4S] cluster</name>
        <dbReference type="ChEBI" id="CHEBI:49883"/>
        <label>2</label>
        <note>4Fe-4S-S-AdoMet</note>
    </ligand>
</feature>
<keyword evidence="7 13" id="KW-0408">Iron</keyword>
<dbReference type="AlphaFoldDB" id="A0A7V5UFQ8"/>
<evidence type="ECO:0000256" key="8">
    <source>
        <dbReference type="ARBA" id="ARBA00023014"/>
    </source>
</evidence>
<evidence type="ECO:0000256" key="13">
    <source>
        <dbReference type="HAMAP-Rule" id="MF_01864"/>
    </source>
</evidence>
<organism evidence="17">
    <name type="scientific">Caldithrix abyssi</name>
    <dbReference type="NCBI Taxonomy" id="187145"/>
    <lineage>
        <taxon>Bacteria</taxon>
        <taxon>Pseudomonadati</taxon>
        <taxon>Calditrichota</taxon>
        <taxon>Calditrichia</taxon>
        <taxon>Calditrichales</taxon>
        <taxon>Calditrichaceae</taxon>
        <taxon>Caldithrix</taxon>
    </lineage>
</organism>